<accession>A0A4Y2LA56</accession>
<keyword evidence="2" id="KW-1185">Reference proteome</keyword>
<name>A0A4Y2LA56_ARAVE</name>
<sequence>MTSIIRISLPSSTYQRKIGGNVTRRERPHLGERKKILDKTDFRIFDPGVKTIISDEIVNLICLSINSVLRSRDSKITQGFEKYRCTSRELFLRIEPRSPEEKKRIDFH</sequence>
<dbReference type="Proteomes" id="UP000499080">
    <property type="component" value="Unassembled WGS sequence"/>
</dbReference>
<evidence type="ECO:0000313" key="2">
    <source>
        <dbReference type="Proteomes" id="UP000499080"/>
    </source>
</evidence>
<dbReference type="AlphaFoldDB" id="A0A4Y2LA56"/>
<protein>
    <submittedName>
        <fullName evidence="1">Uncharacterized protein</fullName>
    </submittedName>
</protein>
<dbReference type="EMBL" id="BGPR01005588">
    <property type="protein sequence ID" value="GBN11538.1"/>
    <property type="molecule type" value="Genomic_DNA"/>
</dbReference>
<reference evidence="1 2" key="1">
    <citation type="journal article" date="2019" name="Sci. Rep.">
        <title>Orb-weaving spider Araneus ventricosus genome elucidates the spidroin gene catalogue.</title>
        <authorList>
            <person name="Kono N."/>
            <person name="Nakamura H."/>
            <person name="Ohtoshi R."/>
            <person name="Moran D.A.P."/>
            <person name="Shinohara A."/>
            <person name="Yoshida Y."/>
            <person name="Fujiwara M."/>
            <person name="Mori M."/>
            <person name="Tomita M."/>
            <person name="Arakawa K."/>
        </authorList>
    </citation>
    <scope>NUCLEOTIDE SEQUENCE [LARGE SCALE GENOMIC DNA]</scope>
</reference>
<organism evidence="1 2">
    <name type="scientific">Araneus ventricosus</name>
    <name type="common">Orbweaver spider</name>
    <name type="synonym">Epeira ventricosa</name>
    <dbReference type="NCBI Taxonomy" id="182803"/>
    <lineage>
        <taxon>Eukaryota</taxon>
        <taxon>Metazoa</taxon>
        <taxon>Ecdysozoa</taxon>
        <taxon>Arthropoda</taxon>
        <taxon>Chelicerata</taxon>
        <taxon>Arachnida</taxon>
        <taxon>Araneae</taxon>
        <taxon>Araneomorphae</taxon>
        <taxon>Entelegynae</taxon>
        <taxon>Araneoidea</taxon>
        <taxon>Araneidae</taxon>
        <taxon>Araneus</taxon>
    </lineage>
</organism>
<comment type="caution">
    <text evidence="1">The sequence shown here is derived from an EMBL/GenBank/DDBJ whole genome shotgun (WGS) entry which is preliminary data.</text>
</comment>
<proteinExistence type="predicted"/>
<gene>
    <name evidence="1" type="ORF">AVEN_10466_1</name>
</gene>
<evidence type="ECO:0000313" key="1">
    <source>
        <dbReference type="EMBL" id="GBN11538.1"/>
    </source>
</evidence>